<dbReference type="Gene3D" id="2.130.10.10">
    <property type="entry name" value="YVTN repeat-like/Quinoprotein amine dehydrogenase"/>
    <property type="match status" value="1"/>
</dbReference>
<evidence type="ECO:0000256" key="2">
    <source>
        <dbReference type="SAM" id="SignalP"/>
    </source>
</evidence>
<sequence length="387" mass="41049">MKNRKVLAAIVAIAPASAWKLIVASYNAPSEPLGTVRLLDYQKNTGALNVVATSRDCGIMPTWLDLSSGGSTVTCVDEGVPGSLNLLNINANGSLSKLSSVTTLGGPVSSQFYDDSSAVGLAHYTPPAISSFSLQDNKFSPLQNFTFNSSGPTGPDPARQDSSHVHQALIDPTGEYLLFPDLGADVTHIYRIDANTGDLVVSAPLKAKPGYGPRHAAFWKPEGCSDETYLFIIHELTNRIISYSVTYLDNGDLSFAEVDEVGTFGDRDAPKGANAAEITVSPDNSFLVASNRLAPIFNITNPDPSNSTTIQSDSLVTFKPTAEGKLEFVELVPSGGLHPRHFSFNDDGSLIAVGHQFSGTVLVYARDVETGKIAGQIAFAKDLGPLT</sequence>
<comment type="similarity">
    <text evidence="1">Belongs to the cycloisomerase 2 family.</text>
</comment>
<dbReference type="AlphaFoldDB" id="A0A8K0VUU5"/>
<feature type="signal peptide" evidence="2">
    <location>
        <begin position="1"/>
        <end position="18"/>
    </location>
</feature>
<reference evidence="3" key="1">
    <citation type="journal article" date="2021" name="Nat. Commun.">
        <title>Genetic determinants of endophytism in the Arabidopsis root mycobiome.</title>
        <authorList>
            <person name="Mesny F."/>
            <person name="Miyauchi S."/>
            <person name="Thiergart T."/>
            <person name="Pickel B."/>
            <person name="Atanasova L."/>
            <person name="Karlsson M."/>
            <person name="Huettel B."/>
            <person name="Barry K.W."/>
            <person name="Haridas S."/>
            <person name="Chen C."/>
            <person name="Bauer D."/>
            <person name="Andreopoulos W."/>
            <person name="Pangilinan J."/>
            <person name="LaButti K."/>
            <person name="Riley R."/>
            <person name="Lipzen A."/>
            <person name="Clum A."/>
            <person name="Drula E."/>
            <person name="Henrissat B."/>
            <person name="Kohler A."/>
            <person name="Grigoriev I.V."/>
            <person name="Martin F.M."/>
            <person name="Hacquard S."/>
        </authorList>
    </citation>
    <scope>NUCLEOTIDE SEQUENCE</scope>
    <source>
        <strain evidence="3">MPI-SDFR-AT-0120</strain>
    </source>
</reference>
<keyword evidence="4" id="KW-1185">Reference proteome</keyword>
<dbReference type="PANTHER" id="PTHR30344">
    <property type="entry name" value="6-PHOSPHOGLUCONOLACTONASE-RELATED"/>
    <property type="match status" value="1"/>
</dbReference>
<dbReference type="EMBL" id="JAGMVJ010000017">
    <property type="protein sequence ID" value="KAH7078544.1"/>
    <property type="molecule type" value="Genomic_DNA"/>
</dbReference>
<accession>A0A8K0VUU5</accession>
<dbReference type="InterPro" id="IPR011048">
    <property type="entry name" value="Haem_d1_sf"/>
</dbReference>
<dbReference type="InterPro" id="IPR050282">
    <property type="entry name" value="Cycloisomerase_2"/>
</dbReference>
<dbReference type="GO" id="GO:0017057">
    <property type="term" value="F:6-phosphogluconolactonase activity"/>
    <property type="evidence" value="ECO:0007669"/>
    <property type="project" value="TreeGrafter"/>
</dbReference>
<comment type="caution">
    <text evidence="3">The sequence shown here is derived from an EMBL/GenBank/DDBJ whole genome shotgun (WGS) entry which is preliminary data.</text>
</comment>
<evidence type="ECO:0000313" key="3">
    <source>
        <dbReference type="EMBL" id="KAH7078544.1"/>
    </source>
</evidence>
<gene>
    <name evidence="3" type="ORF">FB567DRAFT_450746</name>
</gene>
<dbReference type="OrthoDB" id="9972196at2759"/>
<dbReference type="InterPro" id="IPR015943">
    <property type="entry name" value="WD40/YVTN_repeat-like_dom_sf"/>
</dbReference>
<organism evidence="3 4">
    <name type="scientific">Paraphoma chrysanthemicola</name>
    <dbReference type="NCBI Taxonomy" id="798071"/>
    <lineage>
        <taxon>Eukaryota</taxon>
        <taxon>Fungi</taxon>
        <taxon>Dikarya</taxon>
        <taxon>Ascomycota</taxon>
        <taxon>Pezizomycotina</taxon>
        <taxon>Dothideomycetes</taxon>
        <taxon>Pleosporomycetidae</taxon>
        <taxon>Pleosporales</taxon>
        <taxon>Pleosporineae</taxon>
        <taxon>Phaeosphaeriaceae</taxon>
        <taxon>Paraphoma</taxon>
    </lineage>
</organism>
<proteinExistence type="inferred from homology"/>
<evidence type="ECO:0000256" key="1">
    <source>
        <dbReference type="ARBA" id="ARBA00005564"/>
    </source>
</evidence>
<evidence type="ECO:0000313" key="4">
    <source>
        <dbReference type="Proteomes" id="UP000813461"/>
    </source>
</evidence>
<feature type="chain" id="PRO_5035461278" evidence="2">
    <location>
        <begin position="19"/>
        <end position="387"/>
    </location>
</feature>
<dbReference type="Pfam" id="PF10282">
    <property type="entry name" value="Lactonase"/>
    <property type="match status" value="1"/>
</dbReference>
<dbReference type="SUPFAM" id="SSF51004">
    <property type="entry name" value="C-terminal (heme d1) domain of cytochrome cd1-nitrite reductase"/>
    <property type="match status" value="1"/>
</dbReference>
<keyword evidence="2" id="KW-0732">Signal</keyword>
<dbReference type="PANTHER" id="PTHR30344:SF1">
    <property type="entry name" value="6-PHOSPHOGLUCONOLACTONASE"/>
    <property type="match status" value="1"/>
</dbReference>
<dbReference type="InterPro" id="IPR019405">
    <property type="entry name" value="Lactonase_7-beta_prop"/>
</dbReference>
<protein>
    <submittedName>
        <fullName evidence="3">3-carboxymuconate cyclase</fullName>
    </submittedName>
</protein>
<name>A0A8K0VUU5_9PLEO</name>
<dbReference type="Proteomes" id="UP000813461">
    <property type="component" value="Unassembled WGS sequence"/>
</dbReference>